<evidence type="ECO:0000313" key="4">
    <source>
        <dbReference type="Proteomes" id="UP001516400"/>
    </source>
</evidence>
<gene>
    <name evidence="3" type="ORF">HHI36_008828</name>
</gene>
<dbReference type="InterPro" id="IPR017983">
    <property type="entry name" value="GPCR_2_secretin-like_CS"/>
</dbReference>
<name>A0ABD2MTP6_9CUCU</name>
<evidence type="ECO:0000313" key="3">
    <source>
        <dbReference type="EMBL" id="KAL3269768.1"/>
    </source>
</evidence>
<proteinExistence type="predicted"/>
<organism evidence="3 4">
    <name type="scientific">Cryptolaemus montrouzieri</name>
    <dbReference type="NCBI Taxonomy" id="559131"/>
    <lineage>
        <taxon>Eukaryota</taxon>
        <taxon>Metazoa</taxon>
        <taxon>Ecdysozoa</taxon>
        <taxon>Arthropoda</taxon>
        <taxon>Hexapoda</taxon>
        <taxon>Insecta</taxon>
        <taxon>Pterygota</taxon>
        <taxon>Neoptera</taxon>
        <taxon>Endopterygota</taxon>
        <taxon>Coleoptera</taxon>
        <taxon>Polyphaga</taxon>
        <taxon>Cucujiformia</taxon>
        <taxon>Coccinelloidea</taxon>
        <taxon>Coccinellidae</taxon>
        <taxon>Scymninae</taxon>
        <taxon>Scymnini</taxon>
        <taxon>Cryptolaemus</taxon>
    </lineage>
</organism>
<dbReference type="PANTHER" id="PTHR45620">
    <property type="entry name" value="PDF RECEPTOR-LIKE PROTEIN-RELATED"/>
    <property type="match status" value="1"/>
</dbReference>
<evidence type="ECO:0000259" key="2">
    <source>
        <dbReference type="PROSITE" id="PS50227"/>
    </source>
</evidence>
<sequence length="133" mass="15140">MLEDSMNLSVALELLACEFVANRTPTLEEPFCRSRFDSWSCWPDTPAGHTANHSCPEFVVGFDPTRFAFHKCEEDGTWFVHPESNHTWANYTQCVNSEDYTFRINVILIYTIGYSVSLLALLASLFILHISSP</sequence>
<dbReference type="PROSITE" id="PS00649">
    <property type="entry name" value="G_PROTEIN_RECEP_F2_1"/>
    <property type="match status" value="1"/>
</dbReference>
<accession>A0ABD2MTP6</accession>
<protein>
    <recommendedName>
        <fullName evidence="2">G-protein coupled receptors family 2 profile 1 domain-containing protein</fullName>
    </recommendedName>
</protein>
<dbReference type="InterPro" id="IPR036445">
    <property type="entry name" value="GPCR_2_extracell_dom_sf"/>
</dbReference>
<keyword evidence="1" id="KW-1133">Transmembrane helix</keyword>
<keyword evidence="4" id="KW-1185">Reference proteome</keyword>
<dbReference type="Proteomes" id="UP001516400">
    <property type="component" value="Unassembled WGS sequence"/>
</dbReference>
<evidence type="ECO:0000256" key="1">
    <source>
        <dbReference type="SAM" id="Phobius"/>
    </source>
</evidence>
<feature type="domain" description="G-protein coupled receptors family 2 profile 1" evidence="2">
    <location>
        <begin position="16"/>
        <end position="98"/>
    </location>
</feature>
<keyword evidence="1" id="KW-0472">Membrane</keyword>
<dbReference type="InterPro" id="IPR050332">
    <property type="entry name" value="GPCR_2"/>
</dbReference>
<dbReference type="Pfam" id="PF02793">
    <property type="entry name" value="HRM"/>
    <property type="match status" value="1"/>
</dbReference>
<dbReference type="SMART" id="SM00008">
    <property type="entry name" value="HormR"/>
    <property type="match status" value="1"/>
</dbReference>
<reference evidence="3 4" key="1">
    <citation type="journal article" date="2021" name="BMC Biol.">
        <title>Horizontally acquired antibacterial genes associated with adaptive radiation of ladybird beetles.</title>
        <authorList>
            <person name="Li H.S."/>
            <person name="Tang X.F."/>
            <person name="Huang Y.H."/>
            <person name="Xu Z.Y."/>
            <person name="Chen M.L."/>
            <person name="Du X.Y."/>
            <person name="Qiu B.Y."/>
            <person name="Chen P.T."/>
            <person name="Zhang W."/>
            <person name="Slipinski A."/>
            <person name="Escalona H.E."/>
            <person name="Waterhouse R.M."/>
            <person name="Zwick A."/>
            <person name="Pang H."/>
        </authorList>
    </citation>
    <scope>NUCLEOTIDE SEQUENCE [LARGE SCALE GENOMIC DNA]</scope>
    <source>
        <strain evidence="3">SYSU2018</strain>
    </source>
</reference>
<dbReference type="EMBL" id="JABFTP020000021">
    <property type="protein sequence ID" value="KAL3269768.1"/>
    <property type="molecule type" value="Genomic_DNA"/>
</dbReference>
<dbReference type="InterPro" id="IPR001879">
    <property type="entry name" value="GPCR_2_extracellular_dom"/>
</dbReference>
<dbReference type="SUPFAM" id="SSF111418">
    <property type="entry name" value="Hormone receptor domain"/>
    <property type="match status" value="1"/>
</dbReference>
<comment type="caution">
    <text evidence="3">The sequence shown here is derived from an EMBL/GenBank/DDBJ whole genome shotgun (WGS) entry which is preliminary data.</text>
</comment>
<dbReference type="AlphaFoldDB" id="A0ABD2MTP6"/>
<feature type="transmembrane region" description="Helical" evidence="1">
    <location>
        <begin position="107"/>
        <end position="130"/>
    </location>
</feature>
<dbReference type="PROSITE" id="PS50227">
    <property type="entry name" value="G_PROTEIN_RECEP_F2_3"/>
    <property type="match status" value="1"/>
</dbReference>
<keyword evidence="1" id="KW-0812">Transmembrane</keyword>
<dbReference type="PANTHER" id="PTHR45620:SF32">
    <property type="entry name" value="DIURETIC HORMONE 31 RECEPTOR, ISOFORM C"/>
    <property type="match status" value="1"/>
</dbReference>
<dbReference type="Gene3D" id="4.10.1240.10">
    <property type="entry name" value="GPCR, family 2, extracellular hormone receptor domain"/>
    <property type="match status" value="1"/>
</dbReference>